<keyword evidence="1" id="KW-0732">Signal</keyword>
<dbReference type="EMBL" id="MU004290">
    <property type="protein sequence ID" value="KAF2662318.1"/>
    <property type="molecule type" value="Genomic_DNA"/>
</dbReference>
<dbReference type="AlphaFoldDB" id="A0A6A6TTS5"/>
<keyword evidence="3" id="KW-1185">Reference proteome</keyword>
<proteinExistence type="predicted"/>
<feature type="signal peptide" evidence="1">
    <location>
        <begin position="1"/>
        <end position="24"/>
    </location>
</feature>
<feature type="chain" id="PRO_5025408791" evidence="1">
    <location>
        <begin position="25"/>
        <end position="234"/>
    </location>
</feature>
<dbReference type="Proteomes" id="UP000799324">
    <property type="component" value="Unassembled WGS sequence"/>
</dbReference>
<accession>A0A6A6TTS5</accession>
<gene>
    <name evidence="2" type="ORF">K491DRAFT_287566</name>
</gene>
<organism evidence="2 3">
    <name type="scientific">Lophiostoma macrostomum CBS 122681</name>
    <dbReference type="NCBI Taxonomy" id="1314788"/>
    <lineage>
        <taxon>Eukaryota</taxon>
        <taxon>Fungi</taxon>
        <taxon>Dikarya</taxon>
        <taxon>Ascomycota</taxon>
        <taxon>Pezizomycotina</taxon>
        <taxon>Dothideomycetes</taxon>
        <taxon>Pleosporomycetidae</taxon>
        <taxon>Pleosporales</taxon>
        <taxon>Lophiostomataceae</taxon>
        <taxon>Lophiostoma</taxon>
    </lineage>
</organism>
<dbReference type="OrthoDB" id="5237073at2759"/>
<name>A0A6A6TTS5_9PLEO</name>
<evidence type="ECO:0000313" key="3">
    <source>
        <dbReference type="Proteomes" id="UP000799324"/>
    </source>
</evidence>
<reference evidence="2" key="1">
    <citation type="journal article" date="2020" name="Stud. Mycol.">
        <title>101 Dothideomycetes genomes: a test case for predicting lifestyles and emergence of pathogens.</title>
        <authorList>
            <person name="Haridas S."/>
            <person name="Albert R."/>
            <person name="Binder M."/>
            <person name="Bloem J."/>
            <person name="Labutti K."/>
            <person name="Salamov A."/>
            <person name="Andreopoulos B."/>
            <person name="Baker S."/>
            <person name="Barry K."/>
            <person name="Bills G."/>
            <person name="Bluhm B."/>
            <person name="Cannon C."/>
            <person name="Castanera R."/>
            <person name="Culley D."/>
            <person name="Daum C."/>
            <person name="Ezra D."/>
            <person name="Gonzalez J."/>
            <person name="Henrissat B."/>
            <person name="Kuo A."/>
            <person name="Liang C."/>
            <person name="Lipzen A."/>
            <person name="Lutzoni F."/>
            <person name="Magnuson J."/>
            <person name="Mondo S."/>
            <person name="Nolan M."/>
            <person name="Ohm R."/>
            <person name="Pangilinan J."/>
            <person name="Park H.-J."/>
            <person name="Ramirez L."/>
            <person name="Alfaro M."/>
            <person name="Sun H."/>
            <person name="Tritt A."/>
            <person name="Yoshinaga Y."/>
            <person name="Zwiers L.-H."/>
            <person name="Turgeon B."/>
            <person name="Goodwin S."/>
            <person name="Spatafora J."/>
            <person name="Crous P."/>
            <person name="Grigoriev I."/>
        </authorList>
    </citation>
    <scope>NUCLEOTIDE SEQUENCE</scope>
    <source>
        <strain evidence="2">CBS 122681</strain>
    </source>
</reference>
<evidence type="ECO:0000256" key="1">
    <source>
        <dbReference type="SAM" id="SignalP"/>
    </source>
</evidence>
<evidence type="ECO:0000313" key="2">
    <source>
        <dbReference type="EMBL" id="KAF2662318.1"/>
    </source>
</evidence>
<protein>
    <submittedName>
        <fullName evidence="2">Uncharacterized protein</fullName>
    </submittedName>
</protein>
<sequence>MYLYHQYVVLSIIIPFNLLPHAQAGSETDKTNLGAHVDHNDKQLRRFSEEGTRDMKYVNRRQGPRAIASTLHSDHEKRRTNINELISLSLSLVCAKEEPTTSVEINYENFTATKMVDLMLPGSREGPCLFYGQREKNPRPETRVSLSRSATELRRMWSCTGVGGRRPRNIWGLWPNNENEIEFASNYYCLNAWEPKKCWLNQLMCSSTDDSAASKEIRESRTVLIISKCLQRWP</sequence>